<evidence type="ECO:0000256" key="2">
    <source>
        <dbReference type="ARBA" id="ARBA00023015"/>
    </source>
</evidence>
<dbReference type="Gene3D" id="4.10.240.10">
    <property type="entry name" value="Zn(2)-C6 fungal-type DNA-binding domain"/>
    <property type="match status" value="1"/>
</dbReference>
<dbReference type="InterPro" id="IPR001138">
    <property type="entry name" value="Zn2Cys6_DnaBD"/>
</dbReference>
<evidence type="ECO:0000256" key="6">
    <source>
        <dbReference type="SAM" id="MobiDB-lite"/>
    </source>
</evidence>
<keyword evidence="5" id="KW-0539">Nucleus</keyword>
<dbReference type="AlphaFoldDB" id="A0A9Q8VF11"/>
<dbReference type="InterPro" id="IPR051089">
    <property type="entry name" value="prtT"/>
</dbReference>
<keyword evidence="9" id="KW-1185">Reference proteome</keyword>
<feature type="region of interest" description="Disordered" evidence="6">
    <location>
        <begin position="110"/>
        <end position="156"/>
    </location>
</feature>
<dbReference type="EMBL" id="CP086361">
    <property type="protein sequence ID" value="UNI22367.1"/>
    <property type="molecule type" value="Genomic_DNA"/>
</dbReference>
<name>A0A9Q8VF11_9HYPO</name>
<dbReference type="GeneID" id="72070211"/>
<keyword evidence="3" id="KW-0238">DNA-binding</keyword>
<keyword evidence="2" id="KW-0805">Transcription regulation</keyword>
<evidence type="ECO:0000256" key="4">
    <source>
        <dbReference type="ARBA" id="ARBA00023163"/>
    </source>
</evidence>
<comment type="subcellular location">
    <subcellularLocation>
        <location evidence="1">Nucleus</location>
    </subcellularLocation>
</comment>
<reference evidence="8" key="1">
    <citation type="submission" date="2021-11" db="EMBL/GenBank/DDBJ databases">
        <title>Purpureocillium_takamizusanense_genome.</title>
        <authorList>
            <person name="Nguyen N.-H."/>
        </authorList>
    </citation>
    <scope>NUCLEOTIDE SEQUENCE</scope>
    <source>
        <strain evidence="8">PT3</strain>
    </source>
</reference>
<accession>A0A9Q8VF11</accession>
<dbReference type="OrthoDB" id="5226580at2759"/>
<keyword evidence="4" id="KW-0804">Transcription</keyword>
<evidence type="ECO:0000256" key="5">
    <source>
        <dbReference type="ARBA" id="ARBA00023242"/>
    </source>
</evidence>
<dbReference type="GO" id="GO:0000981">
    <property type="term" value="F:DNA-binding transcription factor activity, RNA polymerase II-specific"/>
    <property type="evidence" value="ECO:0007669"/>
    <property type="project" value="InterPro"/>
</dbReference>
<evidence type="ECO:0000313" key="8">
    <source>
        <dbReference type="EMBL" id="UNI22367.1"/>
    </source>
</evidence>
<organism evidence="8 9">
    <name type="scientific">Purpureocillium takamizusanense</name>
    <dbReference type="NCBI Taxonomy" id="2060973"/>
    <lineage>
        <taxon>Eukaryota</taxon>
        <taxon>Fungi</taxon>
        <taxon>Dikarya</taxon>
        <taxon>Ascomycota</taxon>
        <taxon>Pezizomycotina</taxon>
        <taxon>Sordariomycetes</taxon>
        <taxon>Hypocreomycetidae</taxon>
        <taxon>Hypocreales</taxon>
        <taxon>Ophiocordycipitaceae</taxon>
        <taxon>Purpureocillium</taxon>
    </lineage>
</organism>
<evidence type="ECO:0000256" key="1">
    <source>
        <dbReference type="ARBA" id="ARBA00004123"/>
    </source>
</evidence>
<gene>
    <name evidence="8" type="ORF">JDV02_008263</name>
</gene>
<proteinExistence type="predicted"/>
<sequence length="610" mass="67629">MESESAAVRESASYGKACSGCSKAKCRCIVRGEGLSCERCHRLSKSCQPSATVRKRASAPRPVRRTTATTRLEDRLDALVNLLAAQAKSGAGNASRTPGQSDGIYVARSPDAAPAAWPESPASEATNPREQHHETLGLERCPDATPHTRPPHDSMLRECPLAEDDQCLETFRAHHLRAFPFLHIPPSTSAADVQREWPFLWLNIRASCCKPYARQQALELKVRETIAQKMLVDLERSLDLLLGLLTYLSWAEGKYRGKPLLSAYSSLATALLFDLRLDRSCREIPCRESNVSKAYSHPIKQVVAAVDRNNVERRAVLGCYVVTATIAWFLRMKPIGWTVHMEDCLSHLAQYPEVPGDCKLVATARLFRIMEEVHSVSTWRKVESTSSQPQFYVKGLRAMLDNVKDITPPQVLQDKMIRSYLCMAEALICELALHARQQQQPASVVDFERTNCFYTCLQALQGCVDNFLTFTPEEAFSHPMPMHLHFSRSTHILYRLCLLDDPACDRAAVLRTVDLLGAVEKCAALYAAVPAAVGLETGGGGGGDDDMFTRTAEVLRAMAPAWRRALEDSGALPGASAVSMNVIGQDDMMSTDLLTDWWFADLMFPVNEMV</sequence>
<evidence type="ECO:0000256" key="3">
    <source>
        <dbReference type="ARBA" id="ARBA00023125"/>
    </source>
</evidence>
<dbReference type="RefSeq" id="XP_047845848.1">
    <property type="nucleotide sequence ID" value="XM_047989843.1"/>
</dbReference>
<dbReference type="KEGG" id="ptkz:JDV02_008263"/>
<feature type="domain" description="Zn(2)-C6 fungal-type" evidence="7">
    <location>
        <begin position="17"/>
        <end position="47"/>
    </location>
</feature>
<protein>
    <recommendedName>
        <fullName evidence="7">Zn(2)-C6 fungal-type domain-containing protein</fullName>
    </recommendedName>
</protein>
<dbReference type="InterPro" id="IPR036864">
    <property type="entry name" value="Zn2-C6_fun-type_DNA-bd_sf"/>
</dbReference>
<evidence type="ECO:0000313" key="9">
    <source>
        <dbReference type="Proteomes" id="UP000829364"/>
    </source>
</evidence>
<dbReference type="PANTHER" id="PTHR31845:SF32">
    <property type="entry name" value="MISCELLANEOUS ZN(II)2CYS6 TRANSCRIPTION FACTOR (EUROFUNG)-RELATED"/>
    <property type="match status" value="1"/>
</dbReference>
<evidence type="ECO:0000259" key="7">
    <source>
        <dbReference type="PROSITE" id="PS00463"/>
    </source>
</evidence>
<dbReference type="GO" id="GO:0008270">
    <property type="term" value="F:zinc ion binding"/>
    <property type="evidence" value="ECO:0007669"/>
    <property type="project" value="InterPro"/>
</dbReference>
<dbReference type="GO" id="GO:0005634">
    <property type="term" value="C:nucleus"/>
    <property type="evidence" value="ECO:0007669"/>
    <property type="project" value="UniProtKB-SubCell"/>
</dbReference>
<dbReference type="Proteomes" id="UP000829364">
    <property type="component" value="Chromosome 8"/>
</dbReference>
<dbReference type="GO" id="GO:0000976">
    <property type="term" value="F:transcription cis-regulatory region binding"/>
    <property type="evidence" value="ECO:0007669"/>
    <property type="project" value="TreeGrafter"/>
</dbReference>
<dbReference type="PANTHER" id="PTHR31845">
    <property type="entry name" value="FINGER DOMAIN PROTEIN, PUTATIVE-RELATED"/>
    <property type="match status" value="1"/>
</dbReference>
<feature type="compositionally biased region" description="Basic and acidic residues" evidence="6">
    <location>
        <begin position="127"/>
        <end position="142"/>
    </location>
</feature>
<dbReference type="PROSITE" id="PS00463">
    <property type="entry name" value="ZN2_CY6_FUNGAL_1"/>
    <property type="match status" value="1"/>
</dbReference>
<feature type="compositionally biased region" description="Low complexity" evidence="6">
    <location>
        <begin position="110"/>
        <end position="125"/>
    </location>
</feature>